<evidence type="ECO:0000256" key="1">
    <source>
        <dbReference type="SAM" id="MobiDB-lite"/>
    </source>
</evidence>
<comment type="caution">
    <text evidence="2">The sequence shown here is derived from an EMBL/GenBank/DDBJ whole genome shotgun (WGS) entry which is preliminary data.</text>
</comment>
<evidence type="ECO:0000313" key="2">
    <source>
        <dbReference type="EMBL" id="KXH52796.1"/>
    </source>
</evidence>
<dbReference type="AlphaFoldDB" id="A0A135TX89"/>
<dbReference type="OrthoDB" id="5428138at2759"/>
<proteinExistence type="predicted"/>
<organism evidence="2 3">
    <name type="scientific">Colletotrichum salicis</name>
    <dbReference type="NCBI Taxonomy" id="1209931"/>
    <lineage>
        <taxon>Eukaryota</taxon>
        <taxon>Fungi</taxon>
        <taxon>Dikarya</taxon>
        <taxon>Ascomycota</taxon>
        <taxon>Pezizomycotina</taxon>
        <taxon>Sordariomycetes</taxon>
        <taxon>Hypocreomycetidae</taxon>
        <taxon>Glomerellales</taxon>
        <taxon>Glomerellaceae</taxon>
        <taxon>Colletotrichum</taxon>
        <taxon>Colletotrichum acutatum species complex</taxon>
    </lineage>
</organism>
<feature type="region of interest" description="Disordered" evidence="1">
    <location>
        <begin position="80"/>
        <end position="100"/>
    </location>
</feature>
<sequence>MVPRRPLPHSKMELTIPDGKLHKVVGRTLEDQETHQLKLITKLLVGPNGSLPDLPADSAPKPAFWDDLRQQFLTAWVRQDKPGKSTSGAGPDKGATSQAGQINNPLETLLKVVPIGSEIIAHLWLVDTAAVGKLASVSKGCFDAVAIHMSKFDLPAGEYRDCEWLPEELARMNDADRAIIDIGGIGRNLLIRGKSLSNDPYAGHIVKGIPRFWSSLQQRDELWAISEVMCEANPDYVDDFAPFHHGENKLLEIEDRWRRRLQEMGLPSPTRDADDRGNLYVAEMSYNIPMLRSLFQFGGALTALQLHEVPMMDIRILELILSACPVLEILGIVKCELLHVAHINQILDLVFQRATKTGKKLRSLQFYPRSYTEPAHNRTGTHVVSWNPLKTNVETSIFVTVFLAILKAVPMGIDLVSEGQLFRRFLDLVPMKPGQMALFLHHVHKWLDAAKTPKAYAWLTEESSPQIQSRDPRLLMLEDQVLLSMLQGTKEGKTMEKHRRPIYYHVKYECCGCGCQMLAVLFRREMKSRSADHRFCRICDLRGELNAESHHRLHDKRAMLNSFLYSPKDTEDKADPTDAELRSVWAPPHRNPFIEGPIINGPHREEAVLQHRNLPRVHVLMHESRHFDILNTAGQAAILDAMETGCWKAGVFNDHPALTEQTPYTKMRVPNQKMLRKQAWEYVIWKTYYKDAGLAEQQAAAIAAGHEPPKPAGFW</sequence>
<accession>A0A135TX89</accession>
<reference evidence="2 3" key="1">
    <citation type="submission" date="2014-02" db="EMBL/GenBank/DDBJ databases">
        <title>The genome sequence of Colletotrichum salicis CBS 607.94.</title>
        <authorList>
            <person name="Baroncelli R."/>
            <person name="Thon M.R."/>
        </authorList>
    </citation>
    <scope>NUCLEOTIDE SEQUENCE [LARGE SCALE GENOMIC DNA]</scope>
    <source>
        <strain evidence="2 3">CBS 607.94</strain>
    </source>
</reference>
<keyword evidence="3" id="KW-1185">Reference proteome</keyword>
<protein>
    <submittedName>
        <fullName evidence="2">Uncharacterized protein</fullName>
    </submittedName>
</protein>
<evidence type="ECO:0000313" key="3">
    <source>
        <dbReference type="Proteomes" id="UP000070121"/>
    </source>
</evidence>
<dbReference type="STRING" id="1209931.A0A135TX89"/>
<name>A0A135TX89_9PEZI</name>
<gene>
    <name evidence="2" type="ORF">CSAL01_10943</name>
</gene>
<dbReference type="Proteomes" id="UP000070121">
    <property type="component" value="Unassembled WGS sequence"/>
</dbReference>
<dbReference type="EMBL" id="JFFI01001856">
    <property type="protein sequence ID" value="KXH52796.1"/>
    <property type="molecule type" value="Genomic_DNA"/>
</dbReference>